<dbReference type="EMBL" id="FTPU01000006">
    <property type="protein sequence ID" value="SIT96123.1"/>
    <property type="molecule type" value="Genomic_DNA"/>
</dbReference>
<reference evidence="3" key="1">
    <citation type="submission" date="2016-10" db="EMBL/GenBank/DDBJ databases">
        <authorList>
            <person name="Varghese N."/>
            <person name="Submissions S."/>
        </authorList>
    </citation>
    <scope>NUCLEOTIDE SEQUENCE [LARGE SCALE GENOMIC DNA]</scope>
    <source>
        <strain evidence="3">DSM 19482</strain>
    </source>
</reference>
<dbReference type="AlphaFoldDB" id="A0A1U7PVW8"/>
<dbReference type="Proteomes" id="UP000187261">
    <property type="component" value="Unassembled WGS sequence"/>
</dbReference>
<evidence type="ECO:0000313" key="3">
    <source>
        <dbReference type="Proteomes" id="UP000187261"/>
    </source>
</evidence>
<gene>
    <name evidence="2" type="ORF">SAMN05660493_00795</name>
</gene>
<keyword evidence="3" id="KW-1185">Reference proteome</keyword>
<dbReference type="RefSeq" id="WP_076782182.1">
    <property type="nucleotide sequence ID" value="NZ_FTPU01000006.1"/>
</dbReference>
<sequence length="178" mass="20425">MNLDFNIQSFIQPVLYILNKAGKPLDTHKISKILYFADREHLAKYGTSITDDSYIAMKYGPVPSTIYDIIKAVLGSSEIIPEEVVNNYFEKFSEKEINALAGYDEDEFSQSEIECLDNSLKKYLNRSFSFLTNESHDLAWDNAYYTMDVLKIAKAGGADRNMLNYIKEHNELANAKFY</sequence>
<proteinExistence type="predicted"/>
<organism evidence="2 3">
    <name type="scientific">Epilithonimonas bovis DSM 19482</name>
    <dbReference type="NCBI Taxonomy" id="1121284"/>
    <lineage>
        <taxon>Bacteria</taxon>
        <taxon>Pseudomonadati</taxon>
        <taxon>Bacteroidota</taxon>
        <taxon>Flavobacteriia</taxon>
        <taxon>Flavobacteriales</taxon>
        <taxon>Weeksellaceae</taxon>
        <taxon>Chryseobacterium group</taxon>
        <taxon>Epilithonimonas</taxon>
    </lineage>
</organism>
<feature type="domain" description="Antitoxin SocA-like Panacea" evidence="1">
    <location>
        <begin position="31"/>
        <end position="140"/>
    </location>
</feature>
<evidence type="ECO:0000259" key="1">
    <source>
        <dbReference type="Pfam" id="PF13274"/>
    </source>
</evidence>
<name>A0A1U7PVW8_9FLAO</name>
<protein>
    <recommendedName>
        <fullName evidence="1">Antitoxin SocA-like Panacea domain-containing protein</fullName>
    </recommendedName>
</protein>
<dbReference type="Pfam" id="PF13274">
    <property type="entry name" value="SocA_Panacea"/>
    <property type="match status" value="1"/>
</dbReference>
<evidence type="ECO:0000313" key="2">
    <source>
        <dbReference type="EMBL" id="SIT96123.1"/>
    </source>
</evidence>
<dbReference type="InterPro" id="IPR025272">
    <property type="entry name" value="SocA_Panacea"/>
</dbReference>
<accession>A0A1U7PVW8</accession>
<dbReference type="OrthoDB" id="9813053at2"/>